<feature type="compositionally biased region" description="Polar residues" evidence="3">
    <location>
        <begin position="61"/>
        <end position="76"/>
    </location>
</feature>
<keyword evidence="4" id="KW-1133">Transmembrane helix</keyword>
<organism evidence="6 7">
    <name type="scientific">Undibacterium hunanense</name>
    <dbReference type="NCBI Taxonomy" id="2762292"/>
    <lineage>
        <taxon>Bacteria</taxon>
        <taxon>Pseudomonadati</taxon>
        <taxon>Pseudomonadota</taxon>
        <taxon>Betaproteobacteria</taxon>
        <taxon>Burkholderiales</taxon>
        <taxon>Oxalobacteraceae</taxon>
        <taxon>Undibacterium</taxon>
    </lineage>
</organism>
<feature type="compositionally biased region" description="Polar residues" evidence="3">
    <location>
        <begin position="90"/>
        <end position="107"/>
    </location>
</feature>
<evidence type="ECO:0000259" key="5">
    <source>
        <dbReference type="Pfam" id="PF05433"/>
    </source>
</evidence>
<dbReference type="PANTHER" id="PTHR35603:SF2">
    <property type="entry name" value="OUTER MEMBRANE LIPOPROTEIN"/>
    <property type="match status" value="1"/>
</dbReference>
<evidence type="ECO:0000256" key="1">
    <source>
        <dbReference type="ARBA" id="ARBA00004370"/>
    </source>
</evidence>
<evidence type="ECO:0000256" key="4">
    <source>
        <dbReference type="SAM" id="Phobius"/>
    </source>
</evidence>
<sequence>MEQAQTGKQIHPLVAGAACSVILVSLLGAAAITGILPSSHSTTAPAAATVAGADNFNGSSLASNGNGTSGMNTMQPAPQYAAPVSHPKVAQSSHSSQPRTYSNGNSYPAQAPVQPVARASQNSPVGIGIGAVVGGLLGSQVGNGNGRTLATIAGAVGGGYVGNEVAKRNP</sequence>
<dbReference type="EMBL" id="JACOGF010000008">
    <property type="protein sequence ID" value="MBC3919127.1"/>
    <property type="molecule type" value="Genomic_DNA"/>
</dbReference>
<comment type="subcellular location">
    <subcellularLocation>
        <location evidence="1">Membrane</location>
    </subcellularLocation>
</comment>
<dbReference type="RefSeq" id="WP_186948391.1">
    <property type="nucleotide sequence ID" value="NZ_JACOGF010000008.1"/>
</dbReference>
<keyword evidence="2 4" id="KW-0472">Membrane</keyword>
<feature type="domain" description="Glycine zipper 2TM" evidence="5">
    <location>
        <begin position="127"/>
        <end position="165"/>
    </location>
</feature>
<feature type="transmembrane region" description="Helical" evidence="4">
    <location>
        <begin position="12"/>
        <end position="36"/>
    </location>
</feature>
<evidence type="ECO:0000256" key="2">
    <source>
        <dbReference type="ARBA" id="ARBA00023136"/>
    </source>
</evidence>
<reference evidence="6 7" key="1">
    <citation type="submission" date="2020-08" db="EMBL/GenBank/DDBJ databases">
        <title>Novel species isolated from subtropical streams in China.</title>
        <authorList>
            <person name="Lu H."/>
        </authorList>
    </citation>
    <scope>NUCLEOTIDE SEQUENCE [LARGE SCALE GENOMIC DNA]</scope>
    <source>
        <strain evidence="6 7">CY18W</strain>
    </source>
</reference>
<comment type="caution">
    <text evidence="6">The sequence shown here is derived from an EMBL/GenBank/DDBJ whole genome shotgun (WGS) entry which is preliminary data.</text>
</comment>
<evidence type="ECO:0000256" key="3">
    <source>
        <dbReference type="SAM" id="MobiDB-lite"/>
    </source>
</evidence>
<evidence type="ECO:0000313" key="6">
    <source>
        <dbReference type="EMBL" id="MBC3919127.1"/>
    </source>
</evidence>
<dbReference type="InterPro" id="IPR008816">
    <property type="entry name" value="Gly_zipper_2TM_dom"/>
</dbReference>
<dbReference type="InterPro" id="IPR051407">
    <property type="entry name" value="Bact_OM_lipoprot/Surf_antigen"/>
</dbReference>
<dbReference type="PANTHER" id="PTHR35603">
    <property type="match status" value="1"/>
</dbReference>
<name>A0ABR6ZTG0_9BURK</name>
<evidence type="ECO:0000313" key="7">
    <source>
        <dbReference type="Proteomes" id="UP000650424"/>
    </source>
</evidence>
<proteinExistence type="predicted"/>
<dbReference type="Proteomes" id="UP000650424">
    <property type="component" value="Unassembled WGS sequence"/>
</dbReference>
<keyword evidence="7" id="KW-1185">Reference proteome</keyword>
<protein>
    <submittedName>
        <fullName evidence="6">Glycine zipper 2TM domain-containing protein</fullName>
    </submittedName>
</protein>
<gene>
    <name evidence="6" type="ORF">H8L32_16670</name>
</gene>
<keyword evidence="4" id="KW-0812">Transmembrane</keyword>
<accession>A0ABR6ZTG0</accession>
<feature type="region of interest" description="Disordered" evidence="3">
    <location>
        <begin position="61"/>
        <end position="110"/>
    </location>
</feature>
<dbReference type="Pfam" id="PF05433">
    <property type="entry name" value="Rick_17kDa_Anti"/>
    <property type="match status" value="1"/>
</dbReference>